<reference evidence="2" key="1">
    <citation type="journal article" date="2019" name="Int. J. Syst. Evol. Microbiol.">
        <title>The Global Catalogue of Microorganisms (GCM) 10K type strain sequencing project: providing services to taxonomists for standard genome sequencing and annotation.</title>
        <authorList>
            <consortium name="The Broad Institute Genomics Platform"/>
            <consortium name="The Broad Institute Genome Sequencing Center for Infectious Disease"/>
            <person name="Wu L."/>
            <person name="Ma J."/>
        </authorList>
    </citation>
    <scope>NUCLEOTIDE SEQUENCE [LARGE SCALE GENOMIC DNA]</scope>
    <source>
        <strain evidence="2">CCM 9147</strain>
    </source>
</reference>
<comment type="caution">
    <text evidence="1">The sequence shown here is derived from an EMBL/GenBank/DDBJ whole genome shotgun (WGS) entry which is preliminary data.</text>
</comment>
<evidence type="ECO:0000313" key="2">
    <source>
        <dbReference type="Proteomes" id="UP001597340"/>
    </source>
</evidence>
<gene>
    <name evidence="1" type="ORF">ACFQ5D_22365</name>
</gene>
<evidence type="ECO:0000313" key="1">
    <source>
        <dbReference type="EMBL" id="MFD1464031.1"/>
    </source>
</evidence>
<sequence length="702" mass="76527">MTIIDFNDLPPETHVQSQYADRGVVFPDGAFIEGGTLQAAKTLGVEFPAHFGPLIMEFTSPQRHVRFYATTTLSNIAFNGTLRALNASGVIIAQDGPKLVQPHAFTTAFEVNTPSSLIMRVEFEIGSQEIEVIDNLEFEGEPPGPLPTNPPVVRITSPATDAQLEVTPIILTGEVSGEGLLPTATLKLTYRVPPDSTAPPITTLLQLSGSGSTRSFLVPMGLFLGPQEISIEAQNTAGLTGTSTVHFTYLPQKIRSRYASEGGLGTFGDFRWGDGIEIAIYERGAIWAGENTSQVILGQIFNKWLSSRGRLERPTSNERDALGGARAQDFRKGRIYSGAMGTYFVPSIFVHAIDQLGGESATGLPIADPRTSLATETWLFQQFARPNQPGLPSTLEIKGSPSTLWVERQGGDLSELADVNAPLAEDSPTLWLQFPCSGTTDTGPCNIVPPTSAPPIENAGQLYCNGTTYPWGPPEWQAIVGNYVLTPMLGIVKNFEPAEWDNPLTHEWDDGPPFFSSDWVIPVRPLHPYRSLLADNRFLMEVEIERHFLNYYIAEWGSPLRGDLLFVSGRWIIDCGHSPYNSEIHPPSILAFMRTGTHNGKPATVATVFVLGFYTGDPVEIDIFPPPRPSPNATIVATVQMGGEGLLDVTMDNTLVSSSFIRLRFTASPRHVPVTDAGEMKWQTGRGGSVRWYVSWTEPSGA</sequence>
<dbReference type="RefSeq" id="WP_229523039.1">
    <property type="nucleotide sequence ID" value="NZ_JAFFQR010000012.1"/>
</dbReference>
<name>A0ABW4DL48_9BACL</name>
<protein>
    <submittedName>
        <fullName evidence="1">LGFP repeat-containing protein</fullName>
    </submittedName>
</protein>
<organism evidence="1 2">
    <name type="scientific">Paenibacillus farraposensis</name>
    <dbReference type="NCBI Taxonomy" id="2807095"/>
    <lineage>
        <taxon>Bacteria</taxon>
        <taxon>Bacillati</taxon>
        <taxon>Bacillota</taxon>
        <taxon>Bacilli</taxon>
        <taxon>Bacillales</taxon>
        <taxon>Paenibacillaceae</taxon>
        <taxon>Paenibacillus</taxon>
    </lineage>
</organism>
<dbReference type="Proteomes" id="UP001597340">
    <property type="component" value="Unassembled WGS sequence"/>
</dbReference>
<accession>A0ABW4DL48</accession>
<proteinExistence type="predicted"/>
<keyword evidence="2" id="KW-1185">Reference proteome</keyword>
<dbReference type="EMBL" id="JBHTNZ010000060">
    <property type="protein sequence ID" value="MFD1464031.1"/>
    <property type="molecule type" value="Genomic_DNA"/>
</dbReference>